<dbReference type="GO" id="GO:0030145">
    <property type="term" value="F:manganese ion binding"/>
    <property type="evidence" value="ECO:0007669"/>
    <property type="project" value="TreeGrafter"/>
</dbReference>
<evidence type="ECO:0000256" key="2">
    <source>
        <dbReference type="ARBA" id="ARBA00022801"/>
    </source>
</evidence>
<protein>
    <submittedName>
        <fullName evidence="5">Arginase</fullName>
    </submittedName>
</protein>
<dbReference type="Proteomes" id="UP000186855">
    <property type="component" value="Unassembled WGS sequence"/>
</dbReference>
<comment type="caution">
    <text evidence="5">The sequence shown here is derived from an EMBL/GenBank/DDBJ whole genome shotgun (WGS) entry which is preliminary data.</text>
</comment>
<keyword evidence="3" id="KW-0464">Manganese</keyword>
<proteinExistence type="inferred from homology"/>
<evidence type="ECO:0000256" key="4">
    <source>
        <dbReference type="PROSITE-ProRule" id="PRU00742"/>
    </source>
</evidence>
<dbReference type="EMBL" id="MSKI01000024">
    <property type="protein sequence ID" value="OLO55861.1"/>
    <property type="molecule type" value="Genomic_DNA"/>
</dbReference>
<dbReference type="PANTHER" id="PTHR43782:SF3">
    <property type="entry name" value="ARGINASE"/>
    <property type="match status" value="1"/>
</dbReference>
<evidence type="ECO:0000313" key="6">
    <source>
        <dbReference type="Proteomes" id="UP000186855"/>
    </source>
</evidence>
<keyword evidence="1" id="KW-0479">Metal-binding</keyword>
<sequence>MSAGARRERVVVTHVAGRIGDHNDRAMAASPRLAAALARRYDVEPVVIGSPRPALSVGWQVELDAARDELEALASHYEVLWAGSAVPVTALSRCAGALATLPVVAANRPDALVVWFDAHADLNFPETTPSGYLGGLALSGPLGLWDSGLGAGLGTDNVVLAGVRDIDPPEAELIEGAGIPLVGPGEGFAERLGRVVDGRPVYIHIDCDVLEPGVVPTDYLVGGGLSLAELRQAAEVLARSEVVGIQIGELETVTGEEDLDPLLDALSPVLDAVG</sequence>
<gene>
    <name evidence="5" type="ORF">BKH30_02845</name>
</gene>
<dbReference type="CDD" id="cd09999">
    <property type="entry name" value="Arginase-like_1"/>
    <property type="match status" value="1"/>
</dbReference>
<keyword evidence="2" id="KW-0378">Hydrolase</keyword>
<name>A0A1Q8W2U1_9ACTO</name>
<dbReference type="InterPro" id="IPR006035">
    <property type="entry name" value="Ureohydrolase"/>
</dbReference>
<dbReference type="PROSITE" id="PS51409">
    <property type="entry name" value="ARGINASE_2"/>
    <property type="match status" value="1"/>
</dbReference>
<comment type="similarity">
    <text evidence="4">Belongs to the arginase family.</text>
</comment>
<evidence type="ECO:0000256" key="1">
    <source>
        <dbReference type="ARBA" id="ARBA00022723"/>
    </source>
</evidence>
<dbReference type="GO" id="GO:0004053">
    <property type="term" value="F:arginase activity"/>
    <property type="evidence" value="ECO:0007669"/>
    <property type="project" value="TreeGrafter"/>
</dbReference>
<dbReference type="SUPFAM" id="SSF52768">
    <property type="entry name" value="Arginase/deacetylase"/>
    <property type="match status" value="1"/>
</dbReference>
<accession>A0A1Q8W2U1</accession>
<dbReference type="PANTHER" id="PTHR43782">
    <property type="entry name" value="ARGINASE"/>
    <property type="match status" value="1"/>
</dbReference>
<dbReference type="GO" id="GO:0005829">
    <property type="term" value="C:cytosol"/>
    <property type="evidence" value="ECO:0007669"/>
    <property type="project" value="TreeGrafter"/>
</dbReference>
<dbReference type="Pfam" id="PF00491">
    <property type="entry name" value="Arginase"/>
    <property type="match status" value="1"/>
</dbReference>
<evidence type="ECO:0000313" key="5">
    <source>
        <dbReference type="EMBL" id="OLO55861.1"/>
    </source>
</evidence>
<reference evidence="5 6" key="1">
    <citation type="submission" date="2016-12" db="EMBL/GenBank/DDBJ databases">
        <title>Genomic comparison of strains in the 'Actinomyces naeslundii' group.</title>
        <authorList>
            <person name="Mughal S.R."/>
            <person name="Do T."/>
            <person name="Gilbert S.C."/>
            <person name="Witherden E.A."/>
            <person name="Didelot X."/>
            <person name="Beighton D."/>
        </authorList>
    </citation>
    <scope>NUCLEOTIDE SEQUENCE [LARGE SCALE GENOMIC DNA]</scope>
    <source>
        <strain evidence="5 6">S24V</strain>
    </source>
</reference>
<organism evidence="5 6">
    <name type="scientific">Actinomyces oris</name>
    <dbReference type="NCBI Taxonomy" id="544580"/>
    <lineage>
        <taxon>Bacteria</taxon>
        <taxon>Bacillati</taxon>
        <taxon>Actinomycetota</taxon>
        <taxon>Actinomycetes</taxon>
        <taxon>Actinomycetales</taxon>
        <taxon>Actinomycetaceae</taxon>
        <taxon>Actinomyces</taxon>
    </lineage>
</organism>
<evidence type="ECO:0000256" key="3">
    <source>
        <dbReference type="ARBA" id="ARBA00023211"/>
    </source>
</evidence>
<dbReference type="AlphaFoldDB" id="A0A1Q8W2U1"/>
<dbReference type="Gene3D" id="3.40.800.10">
    <property type="entry name" value="Ureohydrolase domain"/>
    <property type="match status" value="1"/>
</dbReference>
<dbReference type="InterPro" id="IPR023696">
    <property type="entry name" value="Ureohydrolase_dom_sf"/>
</dbReference>